<keyword evidence="3 7" id="KW-0597">Phosphoprotein</keyword>
<keyword evidence="13" id="KW-1185">Reference proteome</keyword>
<dbReference type="InterPro" id="IPR005467">
    <property type="entry name" value="His_kinase_dom"/>
</dbReference>
<dbReference type="SUPFAM" id="SSF55781">
    <property type="entry name" value="GAF domain-like"/>
    <property type="match status" value="1"/>
</dbReference>
<dbReference type="Gene3D" id="2.10.70.100">
    <property type="match status" value="1"/>
</dbReference>
<organism evidence="12 13">
    <name type="scientific">Azospirillum ramasamyi</name>
    <dbReference type="NCBI Taxonomy" id="682998"/>
    <lineage>
        <taxon>Bacteria</taxon>
        <taxon>Pseudomonadati</taxon>
        <taxon>Pseudomonadota</taxon>
        <taxon>Alphaproteobacteria</taxon>
        <taxon>Rhodospirillales</taxon>
        <taxon>Azospirillaceae</taxon>
        <taxon>Azospirillum</taxon>
    </lineage>
</organism>
<feature type="modified residue" description="4-aspartylphosphate" evidence="7">
    <location>
        <position position="1064"/>
    </location>
</feature>
<dbReference type="InterPro" id="IPR036890">
    <property type="entry name" value="HATPase_C_sf"/>
</dbReference>
<feature type="domain" description="PAC" evidence="11">
    <location>
        <begin position="285"/>
        <end position="337"/>
    </location>
</feature>
<accession>A0A2U9S6Y4</accession>
<dbReference type="AlphaFoldDB" id="A0A2U9S6Y4"/>
<dbReference type="OrthoDB" id="9801651at2"/>
<dbReference type="InterPro" id="IPR029016">
    <property type="entry name" value="GAF-like_dom_sf"/>
</dbReference>
<geneLocation type="plasmid" evidence="12 13">
    <name>unnamed1</name>
</geneLocation>
<reference evidence="12 13" key="1">
    <citation type="submission" date="2018-06" db="EMBL/GenBank/DDBJ databases">
        <title>Complete genome sequencing of Azospirillum sp. M2T2B2.</title>
        <authorList>
            <person name="Heo J."/>
            <person name="Kim S.-J."/>
            <person name="Kwon S.-W."/>
            <person name="Anandham R."/>
        </authorList>
    </citation>
    <scope>NUCLEOTIDE SEQUENCE [LARGE SCALE GENOMIC DNA]</scope>
    <source>
        <strain evidence="12 13">M2T2B2</strain>
        <plasmid evidence="12 13">unnamed1</plasmid>
    </source>
</reference>
<dbReference type="Gene3D" id="3.30.450.40">
    <property type="match status" value="1"/>
</dbReference>
<dbReference type="SMART" id="SM00091">
    <property type="entry name" value="PAS"/>
    <property type="match status" value="4"/>
</dbReference>
<dbReference type="FunFam" id="3.30.450.20:FF:000099">
    <property type="entry name" value="Sensory box sensor histidine kinase"/>
    <property type="match status" value="2"/>
</dbReference>
<keyword evidence="6" id="KW-0902">Two-component regulatory system</keyword>
<dbReference type="Pfam" id="PF00512">
    <property type="entry name" value="HisKA"/>
    <property type="match status" value="1"/>
</dbReference>
<dbReference type="InterPro" id="IPR013655">
    <property type="entry name" value="PAS_fold_3"/>
</dbReference>
<feature type="domain" description="Response regulatory" evidence="9">
    <location>
        <begin position="1015"/>
        <end position="1128"/>
    </location>
</feature>
<feature type="domain" description="PAS" evidence="10">
    <location>
        <begin position="212"/>
        <end position="282"/>
    </location>
</feature>
<dbReference type="Gene3D" id="3.30.565.10">
    <property type="entry name" value="Histidine kinase-like ATPase, C-terminal domain"/>
    <property type="match status" value="1"/>
</dbReference>
<evidence type="ECO:0000256" key="3">
    <source>
        <dbReference type="ARBA" id="ARBA00022553"/>
    </source>
</evidence>
<dbReference type="InterPro" id="IPR000700">
    <property type="entry name" value="PAS-assoc_C"/>
</dbReference>
<evidence type="ECO:0000256" key="4">
    <source>
        <dbReference type="ARBA" id="ARBA00022679"/>
    </source>
</evidence>
<dbReference type="PANTHER" id="PTHR43304:SF1">
    <property type="entry name" value="PAC DOMAIN-CONTAINING PROTEIN"/>
    <property type="match status" value="1"/>
</dbReference>
<feature type="domain" description="PAC" evidence="11">
    <location>
        <begin position="416"/>
        <end position="468"/>
    </location>
</feature>
<name>A0A2U9S6Y4_9PROT</name>
<dbReference type="InterPro" id="IPR000014">
    <property type="entry name" value="PAS"/>
</dbReference>
<dbReference type="InterPro" id="IPR036097">
    <property type="entry name" value="HisK_dim/P_sf"/>
</dbReference>
<dbReference type="InterPro" id="IPR011006">
    <property type="entry name" value="CheY-like_superfamily"/>
</dbReference>
<dbReference type="Gene3D" id="3.30.450.20">
    <property type="entry name" value="PAS domain"/>
    <property type="match status" value="4"/>
</dbReference>
<dbReference type="CDD" id="cd16922">
    <property type="entry name" value="HATPase_EvgS-ArcB-TorS-like"/>
    <property type="match status" value="1"/>
</dbReference>
<dbReference type="InterPro" id="IPR052162">
    <property type="entry name" value="Sensor_kinase/Photoreceptor"/>
</dbReference>
<feature type="domain" description="PAC" evidence="11">
    <location>
        <begin position="542"/>
        <end position="594"/>
    </location>
</feature>
<keyword evidence="4" id="KW-0808">Transferase</keyword>
<dbReference type="PROSITE" id="PS50109">
    <property type="entry name" value="HIS_KIN"/>
    <property type="match status" value="1"/>
</dbReference>
<proteinExistence type="predicted"/>
<evidence type="ECO:0000259" key="11">
    <source>
        <dbReference type="PROSITE" id="PS50113"/>
    </source>
</evidence>
<feature type="domain" description="PAS" evidence="10">
    <location>
        <begin position="595"/>
        <end position="667"/>
    </location>
</feature>
<dbReference type="InterPro" id="IPR003661">
    <property type="entry name" value="HisK_dim/P_dom"/>
</dbReference>
<dbReference type="CDD" id="cd00130">
    <property type="entry name" value="PAS"/>
    <property type="match status" value="4"/>
</dbReference>
<dbReference type="InterPro" id="IPR035965">
    <property type="entry name" value="PAS-like_dom_sf"/>
</dbReference>
<feature type="domain" description="Histidine kinase" evidence="8">
    <location>
        <begin position="741"/>
        <end position="987"/>
    </location>
</feature>
<dbReference type="SMART" id="SM00448">
    <property type="entry name" value="REC"/>
    <property type="match status" value="2"/>
</dbReference>
<comment type="catalytic activity">
    <reaction evidence="1">
        <text>ATP + protein L-histidine = ADP + protein N-phospho-L-histidine.</text>
        <dbReference type="EC" id="2.7.13.3"/>
    </reaction>
</comment>
<dbReference type="Pfam" id="PF08447">
    <property type="entry name" value="PAS_3"/>
    <property type="match status" value="4"/>
</dbReference>
<dbReference type="PROSITE" id="PS50113">
    <property type="entry name" value="PAC"/>
    <property type="match status" value="4"/>
</dbReference>
<dbReference type="NCBIfam" id="TIGR00229">
    <property type="entry name" value="sensory_box"/>
    <property type="match status" value="3"/>
</dbReference>
<evidence type="ECO:0000256" key="6">
    <source>
        <dbReference type="ARBA" id="ARBA00023012"/>
    </source>
</evidence>
<dbReference type="EMBL" id="CP029830">
    <property type="protein sequence ID" value="AWU95310.1"/>
    <property type="molecule type" value="Genomic_DNA"/>
</dbReference>
<feature type="domain" description="Response regulatory" evidence="9">
    <location>
        <begin position="1134"/>
        <end position="1250"/>
    </location>
</feature>
<evidence type="ECO:0000256" key="2">
    <source>
        <dbReference type="ARBA" id="ARBA00012438"/>
    </source>
</evidence>
<dbReference type="PANTHER" id="PTHR43304">
    <property type="entry name" value="PHYTOCHROME-LIKE PROTEIN CPH1"/>
    <property type="match status" value="1"/>
</dbReference>
<dbReference type="InterPro" id="IPR004358">
    <property type="entry name" value="Sig_transdc_His_kin-like_C"/>
</dbReference>
<dbReference type="Pfam" id="PF00072">
    <property type="entry name" value="Response_reg"/>
    <property type="match status" value="2"/>
</dbReference>
<evidence type="ECO:0000256" key="7">
    <source>
        <dbReference type="PROSITE-ProRule" id="PRU00169"/>
    </source>
</evidence>
<gene>
    <name evidence="12" type="ORF">DM194_13245</name>
</gene>
<evidence type="ECO:0000259" key="10">
    <source>
        <dbReference type="PROSITE" id="PS50112"/>
    </source>
</evidence>
<dbReference type="PRINTS" id="PR00344">
    <property type="entry name" value="BCTRLSENSOR"/>
</dbReference>
<evidence type="ECO:0000259" key="8">
    <source>
        <dbReference type="PROSITE" id="PS50109"/>
    </source>
</evidence>
<dbReference type="InterPro" id="IPR001789">
    <property type="entry name" value="Sig_transdc_resp-reg_receiver"/>
</dbReference>
<dbReference type="InterPro" id="IPR003018">
    <property type="entry name" value="GAF"/>
</dbReference>
<feature type="domain" description="PAC" evidence="11">
    <location>
        <begin position="671"/>
        <end position="723"/>
    </location>
</feature>
<dbReference type="EC" id="2.7.13.3" evidence="2"/>
<evidence type="ECO:0000313" key="12">
    <source>
        <dbReference type="EMBL" id="AWU95310.1"/>
    </source>
</evidence>
<dbReference type="PROSITE" id="PS50112">
    <property type="entry name" value="PAS"/>
    <property type="match status" value="3"/>
</dbReference>
<evidence type="ECO:0000259" key="9">
    <source>
        <dbReference type="PROSITE" id="PS50110"/>
    </source>
</evidence>
<feature type="domain" description="PAS" evidence="10">
    <location>
        <begin position="469"/>
        <end position="539"/>
    </location>
</feature>
<dbReference type="FunFam" id="3.30.565.10:FF:000010">
    <property type="entry name" value="Sensor histidine kinase RcsC"/>
    <property type="match status" value="1"/>
</dbReference>
<feature type="modified residue" description="4-aspartylphosphate" evidence="7">
    <location>
        <position position="1183"/>
    </location>
</feature>
<dbReference type="Gene3D" id="1.10.287.130">
    <property type="match status" value="1"/>
</dbReference>
<keyword evidence="5 12" id="KW-0418">Kinase</keyword>
<dbReference type="SMART" id="SM00387">
    <property type="entry name" value="HATPase_c"/>
    <property type="match status" value="1"/>
</dbReference>
<dbReference type="InterPro" id="IPR003594">
    <property type="entry name" value="HATPase_dom"/>
</dbReference>
<dbReference type="CDD" id="cd00156">
    <property type="entry name" value="REC"/>
    <property type="match status" value="1"/>
</dbReference>
<sequence length="1276" mass="140590">MPPASIPLTGTSPQDSSDADRLAAVLARRERQHDLLARFGTSALKSTDIGTLLQEATSLCADGLGAELCKALEWMQDTDGDGTTGGRLLVRAGVGWRPGVVGRRTVGADLASPAGYALRTGEAVISNDLGSESRFRCPDLLAEHGVRSAINVIIRGEGDPFGVLEVDSRQKGRFDAADAAFLQGFANLLGGAIDRARDAAERRRTEALLRENEEQFRSLADLIPQLTWMADAGGAIYWYNQRWYDFTGTKPGETEGWNWRIVHHPDHVDRASDGFFRSIRAEEPWEDTFPLRRHDGEYRWFLSRAVPVRGPGGRILRWLGTNTDVTEQRRAEARVMEAERRLQLALNAARIGAWSWNLDEDRIEADARLREIFDFTAEFPTDRPLRGSDVTGRVHPDDQPHIRQIIETARRERGEYDAEFRILLPSGETRWAVARGIVTDSTPERSPSLIGVTWDTTDRKRAEDRLRVSEERFRSLVEATAAIVWSTSETGRFTAPQPSWSAFTGQSFEELKGTGWIDAIHPDDRPHTAEAWRAARAGRTVYKAEHRLRRHDGVYRDMLVRAVPLLDGNGAVQEWVGVHTDITTRRRAEEALRETEERYRLAAQATNDAIWDWNLSSDRIHWNEAVRTLFGYGEDAAETAAAWWMDHIHPDDQDHVVTGIHAVIDGGGTRWNDEYRFRRADGSYASILDRGFVLRNAIGQPMRMIGAMQDISTRKRAEEELEAARLAAEEANRAKSLFIANMSHELRTPLSAVIGYTEMLEEELADLGVDSMLPDLEKIEANARHLLNLINGVLDISKIEAGKMEVHGEDAGIAELTREVAATVEALVEKKGNRLAVQVAGGLGRMHTDVVKVRQCLFNLLSNAAKFTENGTVTLSVERAAADTGPADGIMAAGEMEAGDMAAAEMAAGDMVIFRVTDTGIGMSPEQVRRLFERFMQADSSTTRRFGGTGLGLAITKAFAEMLGGDIAVETASGKGTSFILRLPADLRHGQAHRHTDPSPVTVDGTAASPSARETILIIDDEQAMRELLARFLHREGFGVALAADGQTGLSIARQIRPRAILLDVMMPRTDGWSVLSLLKAEPDLADIPVIIISSRREKGLALSLGAADYFTKPVDWQRLHRVLSGLCGQAPGTALVLMEADETRALLRAALGRDGWKVREAETEEEAFRRLDTPRPTVILLDPFMDGLDGFAFLKALSRNPDWSGIPVIVMAPQAIGGTEAEELRGRVRDIIPVTEDGSKEMIEELKDAIARLRPASTMMEVAAAATGGTGGTDG</sequence>
<dbReference type="CDD" id="cd00082">
    <property type="entry name" value="HisKA"/>
    <property type="match status" value="1"/>
</dbReference>
<dbReference type="SMART" id="SM00086">
    <property type="entry name" value="PAC"/>
    <property type="match status" value="4"/>
</dbReference>
<dbReference type="SMART" id="SM00065">
    <property type="entry name" value="GAF"/>
    <property type="match status" value="1"/>
</dbReference>
<dbReference type="PROSITE" id="PS50110">
    <property type="entry name" value="RESPONSE_REGULATORY"/>
    <property type="match status" value="2"/>
</dbReference>
<dbReference type="CDD" id="cd17574">
    <property type="entry name" value="REC_OmpR"/>
    <property type="match status" value="1"/>
</dbReference>
<dbReference type="KEGG" id="azm:DM194_13245"/>
<dbReference type="Pfam" id="PF02518">
    <property type="entry name" value="HATPase_c"/>
    <property type="match status" value="1"/>
</dbReference>
<dbReference type="SUPFAM" id="SSF55785">
    <property type="entry name" value="PYP-like sensor domain (PAS domain)"/>
    <property type="match status" value="4"/>
</dbReference>
<dbReference type="SMART" id="SM00388">
    <property type="entry name" value="HisKA"/>
    <property type="match status" value="1"/>
</dbReference>
<dbReference type="GO" id="GO:0000155">
    <property type="term" value="F:phosphorelay sensor kinase activity"/>
    <property type="evidence" value="ECO:0007669"/>
    <property type="project" value="InterPro"/>
</dbReference>
<keyword evidence="12" id="KW-0614">Plasmid</keyword>
<evidence type="ECO:0000313" key="13">
    <source>
        <dbReference type="Proteomes" id="UP000249605"/>
    </source>
</evidence>
<evidence type="ECO:0000256" key="1">
    <source>
        <dbReference type="ARBA" id="ARBA00000085"/>
    </source>
</evidence>
<protein>
    <recommendedName>
        <fullName evidence="2">histidine kinase</fullName>
        <ecNumber evidence="2">2.7.13.3</ecNumber>
    </recommendedName>
</protein>
<dbReference type="InterPro" id="IPR001610">
    <property type="entry name" value="PAC"/>
</dbReference>
<dbReference type="SUPFAM" id="SSF55874">
    <property type="entry name" value="ATPase domain of HSP90 chaperone/DNA topoisomerase II/histidine kinase"/>
    <property type="match status" value="1"/>
</dbReference>
<dbReference type="Proteomes" id="UP000249605">
    <property type="component" value="Plasmid unnamed1"/>
</dbReference>
<dbReference type="SUPFAM" id="SSF52172">
    <property type="entry name" value="CheY-like"/>
    <property type="match status" value="2"/>
</dbReference>
<dbReference type="SUPFAM" id="SSF47384">
    <property type="entry name" value="Homodimeric domain of signal transducing histidine kinase"/>
    <property type="match status" value="1"/>
</dbReference>
<evidence type="ECO:0000256" key="5">
    <source>
        <dbReference type="ARBA" id="ARBA00022777"/>
    </source>
</evidence>
<dbReference type="Gene3D" id="3.40.50.2300">
    <property type="match status" value="2"/>
</dbReference>
<dbReference type="Pfam" id="PF13185">
    <property type="entry name" value="GAF_2"/>
    <property type="match status" value="1"/>
</dbReference>